<organism evidence="1 2">
    <name type="scientific">Lentzea albidocapillata</name>
    <dbReference type="NCBI Taxonomy" id="40571"/>
    <lineage>
        <taxon>Bacteria</taxon>
        <taxon>Bacillati</taxon>
        <taxon>Actinomycetota</taxon>
        <taxon>Actinomycetes</taxon>
        <taxon>Pseudonocardiales</taxon>
        <taxon>Pseudonocardiaceae</taxon>
        <taxon>Lentzea</taxon>
    </lineage>
</organism>
<gene>
    <name evidence="1" type="ORF">SAMN05660733_01246</name>
</gene>
<dbReference type="EMBL" id="FWYC01000004">
    <property type="protein sequence ID" value="SMC69323.1"/>
    <property type="molecule type" value="Genomic_DNA"/>
</dbReference>
<protein>
    <submittedName>
        <fullName evidence="1">Uncharacterized protein</fullName>
    </submittedName>
</protein>
<dbReference type="STRING" id="40571.SAMN05660733_01246"/>
<evidence type="ECO:0000313" key="1">
    <source>
        <dbReference type="EMBL" id="SMC69323.1"/>
    </source>
</evidence>
<accession>A0A1W2B8H7</accession>
<evidence type="ECO:0000313" key="2">
    <source>
        <dbReference type="Proteomes" id="UP000192840"/>
    </source>
</evidence>
<proteinExistence type="predicted"/>
<sequence length="62" mass="6446">MNVPLTGGQGEYSEATIHGYLHAVLCVGSRVSGPHVVPASIQFDLPGQGSLGDRVTVTWPVS</sequence>
<reference evidence="2" key="1">
    <citation type="submission" date="2017-04" db="EMBL/GenBank/DDBJ databases">
        <authorList>
            <person name="Varghese N."/>
            <person name="Submissions S."/>
        </authorList>
    </citation>
    <scope>NUCLEOTIDE SEQUENCE [LARGE SCALE GENOMIC DNA]</scope>
    <source>
        <strain evidence="2">DSM 44073</strain>
    </source>
</reference>
<keyword evidence="2" id="KW-1185">Reference proteome</keyword>
<dbReference type="RefSeq" id="WP_144065209.1">
    <property type="nucleotide sequence ID" value="NZ_FWYC01000004.1"/>
</dbReference>
<name>A0A1W2B8H7_9PSEU</name>
<dbReference type="Proteomes" id="UP000192840">
    <property type="component" value="Unassembled WGS sequence"/>
</dbReference>
<dbReference type="OrthoDB" id="3699688at2"/>
<dbReference type="AlphaFoldDB" id="A0A1W2B8H7"/>